<reference evidence="6 7" key="1">
    <citation type="submission" date="2024-03" db="EMBL/GenBank/DDBJ databases">
        <title>The Acrasis kona genome and developmental transcriptomes reveal deep origins of eukaryotic multicellular pathways.</title>
        <authorList>
            <person name="Sheikh S."/>
            <person name="Fu C.-J."/>
            <person name="Brown M.W."/>
            <person name="Baldauf S.L."/>
        </authorList>
    </citation>
    <scope>NUCLEOTIDE SEQUENCE [LARGE SCALE GENOMIC DNA]</scope>
    <source>
        <strain evidence="6 7">ATCC MYA-3509</strain>
    </source>
</reference>
<sequence>MVVQFSDDSISRAACNSLKKHLFDYLIIIDFEATCDNGPKPLINRDNQEMIEFPFVVVELLDEGQNCRITHKQQHYVMPENFPELTDFCTKLTGITSDILKEKGKPLSSIIALFDKFIEQEMKDKKFCIITDGEWDLKQLLLRESKNKNITLQKHYYQFFDLRKEFKKCFPQAHVRGLASMVELTGCTFSGRHHSGIDDCMTVKLLIDELLKQNHKFEDVCSIDPFYDPFRDASFCEFKNPSRSRVYTPPVYFYQYYQQTGSNPYYYNHHPIPTTPKEQQQQQQQQQQPYHITYPPIQQQLKHKRRPPKKKTFKVLSRKVEVNKF</sequence>
<dbReference type="Pfam" id="PF00929">
    <property type="entry name" value="RNase_T"/>
    <property type="match status" value="1"/>
</dbReference>
<dbReference type="InterPro" id="IPR013520">
    <property type="entry name" value="Ribonucl_H"/>
</dbReference>
<dbReference type="PANTHER" id="PTHR23044">
    <property type="entry name" value="3'-5' EXONUCLEASE ERI1-RELATED"/>
    <property type="match status" value="1"/>
</dbReference>
<dbReference type="InterPro" id="IPR047201">
    <property type="entry name" value="ERI-1_3'hExo-like"/>
</dbReference>
<evidence type="ECO:0000256" key="4">
    <source>
        <dbReference type="SAM" id="MobiDB-lite"/>
    </source>
</evidence>
<name>A0AAW2Z719_9EUKA</name>
<evidence type="ECO:0000313" key="6">
    <source>
        <dbReference type="EMBL" id="KAL0485613.1"/>
    </source>
</evidence>
<evidence type="ECO:0000259" key="5">
    <source>
        <dbReference type="SMART" id="SM00479"/>
    </source>
</evidence>
<evidence type="ECO:0000256" key="2">
    <source>
        <dbReference type="ARBA" id="ARBA00022801"/>
    </source>
</evidence>
<dbReference type="Gene3D" id="3.30.420.10">
    <property type="entry name" value="Ribonuclease H-like superfamily/Ribonuclease H"/>
    <property type="match status" value="1"/>
</dbReference>
<feature type="compositionally biased region" description="Low complexity" evidence="4">
    <location>
        <begin position="271"/>
        <end position="288"/>
    </location>
</feature>
<dbReference type="Proteomes" id="UP001431209">
    <property type="component" value="Unassembled WGS sequence"/>
</dbReference>
<keyword evidence="7" id="KW-1185">Reference proteome</keyword>
<dbReference type="EMBL" id="JAOPGA020001155">
    <property type="protein sequence ID" value="KAL0485613.1"/>
    <property type="molecule type" value="Genomic_DNA"/>
</dbReference>
<gene>
    <name evidence="6" type="ORF">AKO1_011918</name>
</gene>
<dbReference type="CDD" id="cd06133">
    <property type="entry name" value="ERI-1_3'hExo_like"/>
    <property type="match status" value="1"/>
</dbReference>
<keyword evidence="3" id="KW-0269">Exonuclease</keyword>
<evidence type="ECO:0000313" key="7">
    <source>
        <dbReference type="Proteomes" id="UP001431209"/>
    </source>
</evidence>
<proteinExistence type="predicted"/>
<evidence type="ECO:0000256" key="3">
    <source>
        <dbReference type="ARBA" id="ARBA00022839"/>
    </source>
</evidence>
<dbReference type="AlphaFoldDB" id="A0AAW2Z719"/>
<dbReference type="InterPro" id="IPR036397">
    <property type="entry name" value="RNaseH_sf"/>
</dbReference>
<dbReference type="GO" id="GO:0003676">
    <property type="term" value="F:nucleic acid binding"/>
    <property type="evidence" value="ECO:0007669"/>
    <property type="project" value="InterPro"/>
</dbReference>
<keyword evidence="1" id="KW-0540">Nuclease</keyword>
<feature type="domain" description="Exonuclease" evidence="5">
    <location>
        <begin position="25"/>
        <end position="216"/>
    </location>
</feature>
<comment type="caution">
    <text evidence="6">The sequence shown here is derived from an EMBL/GenBank/DDBJ whole genome shotgun (WGS) entry which is preliminary data.</text>
</comment>
<dbReference type="InterPro" id="IPR051274">
    <property type="entry name" value="3-5_Exoribonuclease"/>
</dbReference>
<dbReference type="InterPro" id="IPR012337">
    <property type="entry name" value="RNaseH-like_sf"/>
</dbReference>
<evidence type="ECO:0000256" key="1">
    <source>
        <dbReference type="ARBA" id="ARBA00022722"/>
    </source>
</evidence>
<keyword evidence="2" id="KW-0378">Hydrolase</keyword>
<dbReference type="SMART" id="SM00479">
    <property type="entry name" value="EXOIII"/>
    <property type="match status" value="1"/>
</dbReference>
<dbReference type="PANTHER" id="PTHR23044:SF61">
    <property type="entry name" value="3'-5' EXORIBONUCLEASE 1-RELATED"/>
    <property type="match status" value="1"/>
</dbReference>
<feature type="region of interest" description="Disordered" evidence="4">
    <location>
        <begin position="267"/>
        <end position="288"/>
    </location>
</feature>
<dbReference type="SUPFAM" id="SSF53098">
    <property type="entry name" value="Ribonuclease H-like"/>
    <property type="match status" value="1"/>
</dbReference>
<accession>A0AAW2Z719</accession>
<protein>
    <submittedName>
        <fullName evidence="6">3'-5' exoribonuclease exoribonuclease</fullName>
    </submittedName>
</protein>
<dbReference type="GO" id="GO:0000175">
    <property type="term" value="F:3'-5'-RNA exonuclease activity"/>
    <property type="evidence" value="ECO:0007669"/>
    <property type="project" value="InterPro"/>
</dbReference>
<organism evidence="6 7">
    <name type="scientific">Acrasis kona</name>
    <dbReference type="NCBI Taxonomy" id="1008807"/>
    <lineage>
        <taxon>Eukaryota</taxon>
        <taxon>Discoba</taxon>
        <taxon>Heterolobosea</taxon>
        <taxon>Tetramitia</taxon>
        <taxon>Eutetramitia</taxon>
        <taxon>Acrasidae</taxon>
        <taxon>Acrasis</taxon>
    </lineage>
</organism>